<evidence type="ECO:0000313" key="3">
    <source>
        <dbReference type="EMBL" id="MDR6141451.1"/>
    </source>
</evidence>
<dbReference type="Pfam" id="PF26572">
    <property type="entry name" value="DUF8185"/>
    <property type="match status" value="1"/>
</dbReference>
<evidence type="ECO:0000313" key="4">
    <source>
        <dbReference type="Proteomes" id="UP001249291"/>
    </source>
</evidence>
<dbReference type="InterPro" id="IPR058498">
    <property type="entry name" value="DUF8185"/>
</dbReference>
<feature type="domain" description="DUF8185" evidence="2">
    <location>
        <begin position="214"/>
        <end position="314"/>
    </location>
</feature>
<reference evidence="3 4" key="1">
    <citation type="submission" date="2023-08" db="EMBL/GenBank/DDBJ databases">
        <title>Functional and genomic diversity of the sorghum phyllosphere microbiome.</title>
        <authorList>
            <person name="Shade A."/>
        </authorList>
    </citation>
    <scope>NUCLEOTIDE SEQUENCE [LARGE SCALE GENOMIC DNA]</scope>
    <source>
        <strain evidence="3 4">SORGH_AS_0445</strain>
    </source>
</reference>
<keyword evidence="4" id="KW-1185">Reference proteome</keyword>
<dbReference type="InterPro" id="IPR058323">
    <property type="entry name" value="DUF8010"/>
</dbReference>
<protein>
    <submittedName>
        <fullName evidence="3">Uncharacterized protein</fullName>
    </submittedName>
</protein>
<proteinExistence type="predicted"/>
<organism evidence="3 4">
    <name type="scientific">Microbacterium foliorum</name>
    <dbReference type="NCBI Taxonomy" id="104336"/>
    <lineage>
        <taxon>Bacteria</taxon>
        <taxon>Bacillati</taxon>
        <taxon>Actinomycetota</taxon>
        <taxon>Actinomycetes</taxon>
        <taxon>Micrococcales</taxon>
        <taxon>Microbacteriaceae</taxon>
        <taxon>Microbacterium</taxon>
    </lineage>
</organism>
<dbReference type="Proteomes" id="UP001249291">
    <property type="component" value="Unassembled WGS sequence"/>
</dbReference>
<feature type="domain" description="DUF8010" evidence="1">
    <location>
        <begin position="112"/>
        <end position="211"/>
    </location>
</feature>
<gene>
    <name evidence="3" type="ORF">QE375_001005</name>
</gene>
<comment type="caution">
    <text evidence="3">The sequence shown here is derived from an EMBL/GenBank/DDBJ whole genome shotgun (WGS) entry which is preliminary data.</text>
</comment>
<name>A0ABU1HN33_9MICO</name>
<evidence type="ECO:0000259" key="1">
    <source>
        <dbReference type="Pfam" id="PF26035"/>
    </source>
</evidence>
<accession>A0ABU1HN33</accession>
<dbReference type="EMBL" id="JAVIZQ010000001">
    <property type="protein sequence ID" value="MDR6141451.1"/>
    <property type="molecule type" value="Genomic_DNA"/>
</dbReference>
<dbReference type="Pfam" id="PF26035">
    <property type="entry name" value="DUF8010"/>
    <property type="match status" value="1"/>
</dbReference>
<evidence type="ECO:0000259" key="2">
    <source>
        <dbReference type="Pfam" id="PF26572"/>
    </source>
</evidence>
<sequence>MDAVDGDRDALACVARPQKVPMHGVHRTILGERPFRGEEALSEHLTTVDPPGGHRMRRSGEDVLGGAGLSGIEVQYVEELFDGANRVGVGGHEFLPATADAAGVASLEGVPHQLLLADAETAKDVLTFLGRATRISDEGVRLQAARGVLALTGAALAPHGLFDQTPTVLAMRVVQADPELECDVVVSSLTATDDDSALTLPETGLSPAWAGVAPPRGHWQPTSTLAASVIARRAQWGISAVARGATPGSGEEAVRALRAAIWGEPDEDLGGLPRGVAFAADAFGFISGEEDVPVMQSGRWTRLAFRRGHVLARGPVATGLTAVRGTGSAQ</sequence>